<keyword evidence="1" id="KW-0812">Transmembrane</keyword>
<feature type="transmembrane region" description="Helical" evidence="1">
    <location>
        <begin position="134"/>
        <end position="154"/>
    </location>
</feature>
<feature type="transmembrane region" description="Helical" evidence="1">
    <location>
        <begin position="49"/>
        <end position="71"/>
    </location>
</feature>
<dbReference type="WBParaSite" id="PTRK_0001391500.1">
    <property type="protein sequence ID" value="PTRK_0001391500.1"/>
    <property type="gene ID" value="PTRK_0001391500"/>
</dbReference>
<dbReference type="PANTHER" id="PTHR31627:SF42">
    <property type="entry name" value="G_PROTEIN_RECEP_F1_2 DOMAIN-CONTAINING PROTEIN-RELATED"/>
    <property type="match status" value="1"/>
</dbReference>
<keyword evidence="1" id="KW-1133">Transmembrane helix</keyword>
<dbReference type="InterPro" id="IPR051119">
    <property type="entry name" value="Nematode_SR-like"/>
</dbReference>
<dbReference type="Gene3D" id="1.20.1070.10">
    <property type="entry name" value="Rhodopsin 7-helix transmembrane proteins"/>
    <property type="match status" value="1"/>
</dbReference>
<feature type="transmembrane region" description="Helical" evidence="1">
    <location>
        <begin position="263"/>
        <end position="286"/>
    </location>
</feature>
<feature type="transmembrane region" description="Helical" evidence="1">
    <location>
        <begin position="14"/>
        <end position="37"/>
    </location>
</feature>
<dbReference type="InterPro" id="IPR019426">
    <property type="entry name" value="7TM_GPCR_serpentine_rcpt_Srv"/>
</dbReference>
<organism evidence="2 3">
    <name type="scientific">Parastrongyloides trichosuri</name>
    <name type="common">Possum-specific nematode worm</name>
    <dbReference type="NCBI Taxonomy" id="131310"/>
    <lineage>
        <taxon>Eukaryota</taxon>
        <taxon>Metazoa</taxon>
        <taxon>Ecdysozoa</taxon>
        <taxon>Nematoda</taxon>
        <taxon>Chromadorea</taxon>
        <taxon>Rhabditida</taxon>
        <taxon>Tylenchina</taxon>
        <taxon>Panagrolaimomorpha</taxon>
        <taxon>Strongyloidoidea</taxon>
        <taxon>Strongyloididae</taxon>
        <taxon>Parastrongyloides</taxon>
    </lineage>
</organism>
<evidence type="ECO:0000313" key="2">
    <source>
        <dbReference type="Proteomes" id="UP000038045"/>
    </source>
</evidence>
<keyword evidence="1" id="KW-0472">Membrane</keyword>
<keyword evidence="2" id="KW-1185">Reference proteome</keyword>
<sequence length="311" mass="36879">MMKLKIHIPWYDKIFLIIQITSYLIYTLLAITLVLKIKNSKKSYNGKHSFYIQFIINLFYDIGQAVAVIFFQKFLKWGLLVNFLLKTSWIHYLYAPLCYILIASSIIGNFITLANRYCALQHPYFYRNNWNKKLSYALISFQIFFPIIIFSYTINANTTIIYSKDIEAYTFFISNDKISILNNVLLAIISGSCSLISTFFNIVIIYKYNKIIGQIRSKRERSKRISICIYVTITNLSLFFLSIQQTLRMIFGIRREYYMTFTLSYFLFWIVPLSNILQPYMILCLSEQLRKKFISMYFKGCISNKQNIDEE</sequence>
<feature type="transmembrane region" description="Helical" evidence="1">
    <location>
        <begin position="184"/>
        <end position="206"/>
    </location>
</feature>
<evidence type="ECO:0000256" key="1">
    <source>
        <dbReference type="SAM" id="Phobius"/>
    </source>
</evidence>
<reference evidence="3" key="1">
    <citation type="submission" date="2017-02" db="UniProtKB">
        <authorList>
            <consortium name="WormBaseParasite"/>
        </authorList>
    </citation>
    <scope>IDENTIFICATION</scope>
</reference>
<dbReference type="Pfam" id="PF10323">
    <property type="entry name" value="7TM_GPCR_Srv"/>
    <property type="match status" value="1"/>
</dbReference>
<protein>
    <submittedName>
        <fullName evidence="3">Serpentine receptor class gamma</fullName>
    </submittedName>
</protein>
<name>A0A0N4ZYP8_PARTI</name>
<accession>A0A0N4ZYP8</accession>
<dbReference type="AlphaFoldDB" id="A0A0N4ZYP8"/>
<proteinExistence type="predicted"/>
<feature type="transmembrane region" description="Helical" evidence="1">
    <location>
        <begin position="91"/>
        <end position="113"/>
    </location>
</feature>
<dbReference type="PANTHER" id="PTHR31627">
    <property type="entry name" value="SERPENTINE RECEPTOR CLASS GAMMA-RELATED"/>
    <property type="match status" value="1"/>
</dbReference>
<dbReference type="SUPFAM" id="SSF81321">
    <property type="entry name" value="Family A G protein-coupled receptor-like"/>
    <property type="match status" value="1"/>
</dbReference>
<evidence type="ECO:0000313" key="3">
    <source>
        <dbReference type="WBParaSite" id="PTRK_0001391500.1"/>
    </source>
</evidence>
<feature type="transmembrane region" description="Helical" evidence="1">
    <location>
        <begin position="227"/>
        <end position="243"/>
    </location>
</feature>
<dbReference type="Proteomes" id="UP000038045">
    <property type="component" value="Unplaced"/>
</dbReference>